<organism evidence="2 4">
    <name type="scientific">Didymodactylos carnosus</name>
    <dbReference type="NCBI Taxonomy" id="1234261"/>
    <lineage>
        <taxon>Eukaryota</taxon>
        <taxon>Metazoa</taxon>
        <taxon>Spiralia</taxon>
        <taxon>Gnathifera</taxon>
        <taxon>Rotifera</taxon>
        <taxon>Eurotatoria</taxon>
        <taxon>Bdelloidea</taxon>
        <taxon>Philodinida</taxon>
        <taxon>Philodinidae</taxon>
        <taxon>Didymodactylos</taxon>
    </lineage>
</organism>
<dbReference type="InterPro" id="IPR005546">
    <property type="entry name" value="Autotransporte_beta"/>
</dbReference>
<dbReference type="OrthoDB" id="10247207at2759"/>
<evidence type="ECO:0000313" key="4">
    <source>
        <dbReference type="Proteomes" id="UP000663829"/>
    </source>
</evidence>
<proteinExistence type="predicted"/>
<feature type="domain" description="Autotransporter" evidence="1">
    <location>
        <begin position="18"/>
        <end position="303"/>
    </location>
</feature>
<dbReference type="SMART" id="SM00869">
    <property type="entry name" value="Autotransporter"/>
    <property type="match status" value="1"/>
</dbReference>
<gene>
    <name evidence="2" type="ORF">GPM918_LOCUS39147</name>
    <name evidence="3" type="ORF">SRO942_LOCUS40001</name>
</gene>
<dbReference type="InterPro" id="IPR036709">
    <property type="entry name" value="Autotransporte_beta_dom_sf"/>
</dbReference>
<dbReference type="EMBL" id="CAJOBC010092655">
    <property type="protein sequence ID" value="CAF4410922.1"/>
    <property type="molecule type" value="Genomic_DNA"/>
</dbReference>
<dbReference type="Pfam" id="PF03797">
    <property type="entry name" value="Autotransporter"/>
    <property type="match status" value="1"/>
</dbReference>
<dbReference type="GO" id="GO:0019867">
    <property type="term" value="C:outer membrane"/>
    <property type="evidence" value="ECO:0007669"/>
    <property type="project" value="InterPro"/>
</dbReference>
<comment type="caution">
    <text evidence="2">The sequence shown here is derived from an EMBL/GenBank/DDBJ whole genome shotgun (WGS) entry which is preliminary data.</text>
</comment>
<dbReference type="NCBIfam" id="TIGR01414">
    <property type="entry name" value="autotrans_barl"/>
    <property type="match status" value="1"/>
</dbReference>
<evidence type="ECO:0000313" key="2">
    <source>
        <dbReference type="EMBL" id="CAF1549994.1"/>
    </source>
</evidence>
<evidence type="ECO:0000259" key="1">
    <source>
        <dbReference type="PROSITE" id="PS51208"/>
    </source>
</evidence>
<keyword evidence="4" id="KW-1185">Reference proteome</keyword>
<accession>A0A815X2Y5</accession>
<dbReference type="AlphaFoldDB" id="A0A815X2Y5"/>
<dbReference type="Proteomes" id="UP000681722">
    <property type="component" value="Unassembled WGS sequence"/>
</dbReference>
<evidence type="ECO:0000313" key="3">
    <source>
        <dbReference type="EMBL" id="CAF4410922.1"/>
    </source>
</evidence>
<dbReference type="Proteomes" id="UP000663829">
    <property type="component" value="Unassembled WGS sequence"/>
</dbReference>
<dbReference type="PROSITE" id="PS51208">
    <property type="entry name" value="AUTOTRANSPORTER"/>
    <property type="match status" value="1"/>
</dbReference>
<name>A0A815X2Y5_9BILA</name>
<dbReference type="EMBL" id="CAJNOQ010026984">
    <property type="protein sequence ID" value="CAF1549994.1"/>
    <property type="molecule type" value="Genomic_DNA"/>
</dbReference>
<sequence length="303" mass="33778">LGKLLNNQSPTIQSAGDEVRQRSGVWVSPLYSQASQKMKNEISGYKLKASGGIIGIDYQISDNGFIGGAYSRSQAIISHKGTKNGDKTKAKVNIFLLYGLQHLTDRWYLEGIISYAASKVKNNEGRRVLVGTEQALGRYNTISYGGQLVSGYNYPIDNTDITPLIGLRYTKFKEGGYYETGTSYQNLTVKKRVYDKIEALVGMRASMNIKVEEQGKPMILVPELYGLINYDLKGKSRLIDARLQGINEPLPAKAFKEAKIFFNCGVGLTVKYNNAIEYGIKYNAIIANKYLAHHPSLKLKIYF</sequence>
<dbReference type="Gene3D" id="2.40.128.130">
    <property type="entry name" value="Autotransporter beta-domain"/>
    <property type="match status" value="1"/>
</dbReference>
<feature type="non-terminal residue" evidence="2">
    <location>
        <position position="1"/>
    </location>
</feature>
<dbReference type="SUPFAM" id="SSF103515">
    <property type="entry name" value="Autotransporter"/>
    <property type="match status" value="1"/>
</dbReference>
<dbReference type="InterPro" id="IPR006315">
    <property type="entry name" value="OM_autotransptr_brl_dom"/>
</dbReference>
<reference evidence="2" key="1">
    <citation type="submission" date="2021-02" db="EMBL/GenBank/DDBJ databases">
        <authorList>
            <person name="Nowell W R."/>
        </authorList>
    </citation>
    <scope>NUCLEOTIDE SEQUENCE</scope>
</reference>
<protein>
    <recommendedName>
        <fullName evidence="1">Autotransporter domain-containing protein</fullName>
    </recommendedName>
</protein>